<evidence type="ECO:0000256" key="12">
    <source>
        <dbReference type="ARBA" id="ARBA00031088"/>
    </source>
</evidence>
<dbReference type="GO" id="GO:0070475">
    <property type="term" value="P:rRNA base methylation"/>
    <property type="evidence" value="ECO:0007669"/>
    <property type="project" value="TreeGrafter"/>
</dbReference>
<protein>
    <recommendedName>
        <fullName evidence="4">16S rRNA (cytosine(967)-C(5))-methyltransferase</fullName>
        <ecNumber evidence="4">2.1.1.176</ecNumber>
    </recommendedName>
    <alternativeName>
        <fullName evidence="11">16S rRNA m5C967 methyltransferase</fullName>
    </alternativeName>
    <alternativeName>
        <fullName evidence="12">rRNA (cytosine-C(5)-)-methyltransferase RsmB</fullName>
    </alternativeName>
</protein>
<dbReference type="Gene3D" id="3.30.70.1170">
    <property type="entry name" value="Sun protein, domain 3"/>
    <property type="match status" value="1"/>
</dbReference>
<keyword evidence="10 14" id="KW-0694">RNA-binding</keyword>
<keyword evidence="17" id="KW-1185">Reference proteome</keyword>
<comment type="subcellular location">
    <subcellularLocation>
        <location evidence="2">Cytoplasm</location>
    </subcellularLocation>
</comment>
<evidence type="ECO:0000256" key="14">
    <source>
        <dbReference type="PROSITE-ProRule" id="PRU01023"/>
    </source>
</evidence>
<feature type="domain" description="SAM-dependent MTase RsmB/NOP-type" evidence="15">
    <location>
        <begin position="171"/>
        <end position="445"/>
    </location>
</feature>
<name>A0A9E5T4E7_9GAMM</name>
<evidence type="ECO:0000256" key="9">
    <source>
        <dbReference type="ARBA" id="ARBA00022691"/>
    </source>
</evidence>
<dbReference type="AlphaFoldDB" id="A0A9E5T4E7"/>
<proteinExistence type="inferred from homology"/>
<dbReference type="Pfam" id="PF01029">
    <property type="entry name" value="NusB"/>
    <property type="match status" value="1"/>
</dbReference>
<dbReference type="InterPro" id="IPR029063">
    <property type="entry name" value="SAM-dependent_MTases_sf"/>
</dbReference>
<dbReference type="PROSITE" id="PS01153">
    <property type="entry name" value="NOL1_NOP2_SUN"/>
    <property type="match status" value="1"/>
</dbReference>
<dbReference type="RefSeq" id="WP_167191465.1">
    <property type="nucleotide sequence ID" value="NZ_JAAONZ010000022.1"/>
</dbReference>
<accession>A0A9E5T4E7</accession>
<evidence type="ECO:0000259" key="15">
    <source>
        <dbReference type="PROSITE" id="PS51686"/>
    </source>
</evidence>
<evidence type="ECO:0000256" key="6">
    <source>
        <dbReference type="ARBA" id="ARBA00022552"/>
    </source>
</evidence>
<sequence>MSAETSQKKPRPVRAQAALTLAAVLQQQASLASLMAPAAERVDDKEQPLLQELCFGTCRWQPQLQSILNRLLEKPLKAKDSDIHALLLLGLYQLKYLRVPDHAAINTTVAACKALKKPWAEKLVNGVLRRYQREREALEDALKKSPAFTTAHPNWLRKHIENFWPEQAADIFAANNAHPPFTLRLNLAQHDRPSYQQKLKTIGQDSRLTPFSPFGITLNSACDVNKLPGFQHGQLSVQDEAAQLAAGLLQLQPGQRVLDACCAPGGKTGHILELGSQLSSPLREVVALDLEARRLERVKDNLQRLQQTATIICSDALAVDDWWDGDTFDRILLDAPCSATGVIRRHPDIKLLRNAEDIAKLAALQLKILRAIWPTLKPGGRLVYATCSLLPTENTRVIEQFIAAQPDAEHDVIDAPWGIAQTCGRQLLPQLEGHDGFYYACLHKTRR</sequence>
<dbReference type="EMBL" id="JAAONZ010000022">
    <property type="protein sequence ID" value="NHO67937.1"/>
    <property type="molecule type" value="Genomic_DNA"/>
</dbReference>
<keyword evidence="6" id="KW-0698">rRNA processing</keyword>
<dbReference type="PANTHER" id="PTHR22807">
    <property type="entry name" value="NOP2 YEAST -RELATED NOL1/NOP2/FMU SUN DOMAIN-CONTAINING"/>
    <property type="match status" value="1"/>
</dbReference>
<feature type="binding site" evidence="14">
    <location>
        <begin position="261"/>
        <end position="267"/>
    </location>
    <ligand>
        <name>S-adenosyl-L-methionine</name>
        <dbReference type="ChEBI" id="CHEBI:59789"/>
    </ligand>
</feature>
<dbReference type="Proteomes" id="UP000787472">
    <property type="component" value="Unassembled WGS sequence"/>
</dbReference>
<evidence type="ECO:0000256" key="10">
    <source>
        <dbReference type="ARBA" id="ARBA00022884"/>
    </source>
</evidence>
<comment type="similarity">
    <text evidence="3 14">Belongs to the class I-like SAM-binding methyltransferase superfamily. RsmB/NOP family.</text>
</comment>
<evidence type="ECO:0000256" key="7">
    <source>
        <dbReference type="ARBA" id="ARBA00022603"/>
    </source>
</evidence>
<evidence type="ECO:0000313" key="17">
    <source>
        <dbReference type="Proteomes" id="UP000787472"/>
    </source>
</evidence>
<dbReference type="InterPro" id="IPR018314">
    <property type="entry name" value="RsmB/NOL1/NOP2-like_CS"/>
</dbReference>
<dbReference type="GO" id="GO:0009383">
    <property type="term" value="F:rRNA (cytosine-C5-)-methyltransferase activity"/>
    <property type="evidence" value="ECO:0007669"/>
    <property type="project" value="TreeGrafter"/>
</dbReference>
<dbReference type="Gene3D" id="1.10.940.10">
    <property type="entry name" value="NusB-like"/>
    <property type="match status" value="1"/>
</dbReference>
<dbReference type="InterPro" id="IPR023267">
    <property type="entry name" value="RCMT"/>
</dbReference>
<dbReference type="NCBIfam" id="NF008149">
    <property type="entry name" value="PRK10901.1"/>
    <property type="match status" value="1"/>
</dbReference>
<dbReference type="Pfam" id="PF22458">
    <property type="entry name" value="RsmF-B_ferredox"/>
    <property type="match status" value="1"/>
</dbReference>
<evidence type="ECO:0000256" key="4">
    <source>
        <dbReference type="ARBA" id="ARBA00012140"/>
    </source>
</evidence>
<dbReference type="NCBIfam" id="NF011494">
    <property type="entry name" value="PRK14902.1"/>
    <property type="match status" value="1"/>
</dbReference>
<comment type="catalytic activity">
    <reaction evidence="13">
        <text>cytidine(967) in 16S rRNA + S-adenosyl-L-methionine = 5-methylcytidine(967) in 16S rRNA + S-adenosyl-L-homocysteine + H(+)</text>
        <dbReference type="Rhea" id="RHEA:42748"/>
        <dbReference type="Rhea" id="RHEA-COMP:10219"/>
        <dbReference type="Rhea" id="RHEA-COMP:10220"/>
        <dbReference type="ChEBI" id="CHEBI:15378"/>
        <dbReference type="ChEBI" id="CHEBI:57856"/>
        <dbReference type="ChEBI" id="CHEBI:59789"/>
        <dbReference type="ChEBI" id="CHEBI:74483"/>
        <dbReference type="ChEBI" id="CHEBI:82748"/>
        <dbReference type="EC" id="2.1.1.176"/>
    </reaction>
</comment>
<organism evidence="16 17">
    <name type="scientific">Pseudomaricurvus hydrocarbonicus</name>
    <dbReference type="NCBI Taxonomy" id="1470433"/>
    <lineage>
        <taxon>Bacteria</taxon>
        <taxon>Pseudomonadati</taxon>
        <taxon>Pseudomonadota</taxon>
        <taxon>Gammaproteobacteria</taxon>
        <taxon>Cellvibrionales</taxon>
        <taxon>Cellvibrionaceae</taxon>
        <taxon>Pseudomaricurvus</taxon>
    </lineage>
</organism>
<evidence type="ECO:0000256" key="13">
    <source>
        <dbReference type="ARBA" id="ARBA00047283"/>
    </source>
</evidence>
<dbReference type="InterPro" id="IPR049560">
    <property type="entry name" value="MeTrfase_RsmB-F_NOP2_cat"/>
</dbReference>
<keyword evidence="5" id="KW-0963">Cytoplasm</keyword>
<dbReference type="CDD" id="cd02440">
    <property type="entry name" value="AdoMet_MTases"/>
    <property type="match status" value="1"/>
</dbReference>
<evidence type="ECO:0000256" key="8">
    <source>
        <dbReference type="ARBA" id="ARBA00022679"/>
    </source>
</evidence>
<dbReference type="FunFam" id="3.40.50.150:FF:000022">
    <property type="entry name" value="Ribosomal RNA small subunit methyltransferase B"/>
    <property type="match status" value="1"/>
</dbReference>
<feature type="binding site" evidence="14">
    <location>
        <position position="289"/>
    </location>
    <ligand>
        <name>S-adenosyl-L-methionine</name>
        <dbReference type="ChEBI" id="CHEBI:59789"/>
    </ligand>
</feature>
<dbReference type="Pfam" id="PF01189">
    <property type="entry name" value="Methyltr_RsmB-F"/>
    <property type="match status" value="1"/>
</dbReference>
<keyword evidence="9 14" id="KW-0949">S-adenosyl-L-methionine</keyword>
<evidence type="ECO:0000256" key="5">
    <source>
        <dbReference type="ARBA" id="ARBA00022490"/>
    </source>
</evidence>
<dbReference type="PANTHER" id="PTHR22807:SF61">
    <property type="entry name" value="NOL1_NOP2_SUN FAMILY PROTEIN _ ANTITERMINATION NUSB DOMAIN-CONTAINING PROTEIN"/>
    <property type="match status" value="1"/>
</dbReference>
<dbReference type="PROSITE" id="PS51686">
    <property type="entry name" value="SAM_MT_RSMB_NOP"/>
    <property type="match status" value="1"/>
</dbReference>
<keyword evidence="8 14" id="KW-0808">Transferase</keyword>
<dbReference type="SUPFAM" id="SSF48013">
    <property type="entry name" value="NusB-like"/>
    <property type="match status" value="1"/>
</dbReference>
<comment type="caution">
    <text evidence="16">The sequence shown here is derived from an EMBL/GenBank/DDBJ whole genome shotgun (WGS) entry which is preliminary data.</text>
</comment>
<dbReference type="GO" id="GO:0005829">
    <property type="term" value="C:cytosol"/>
    <property type="evidence" value="ECO:0007669"/>
    <property type="project" value="TreeGrafter"/>
</dbReference>
<dbReference type="SUPFAM" id="SSF53335">
    <property type="entry name" value="S-adenosyl-L-methionine-dependent methyltransferases"/>
    <property type="match status" value="1"/>
</dbReference>
<evidence type="ECO:0000256" key="2">
    <source>
        <dbReference type="ARBA" id="ARBA00004496"/>
    </source>
</evidence>
<dbReference type="InterPro" id="IPR004573">
    <property type="entry name" value="rRNA_ssu_MeTfrase_B"/>
</dbReference>
<feature type="binding site" evidence="14">
    <location>
        <position position="315"/>
    </location>
    <ligand>
        <name>S-adenosyl-L-methionine</name>
        <dbReference type="ChEBI" id="CHEBI:59789"/>
    </ligand>
</feature>
<dbReference type="InterPro" id="IPR054728">
    <property type="entry name" value="RsmB-like_ferredoxin"/>
</dbReference>
<keyword evidence="7 14" id="KW-0489">Methyltransferase</keyword>
<comment type="function">
    <text evidence="1">Specifically methylates the cytosine at position 967 (m5C967) of 16S rRNA.</text>
</comment>
<feature type="active site" description="Nucleophile" evidence="14">
    <location>
        <position position="387"/>
    </location>
</feature>
<dbReference type="EC" id="2.1.1.176" evidence="4"/>
<dbReference type="GO" id="GO:0006355">
    <property type="term" value="P:regulation of DNA-templated transcription"/>
    <property type="evidence" value="ECO:0007669"/>
    <property type="project" value="InterPro"/>
</dbReference>
<feature type="binding site" evidence="14">
    <location>
        <position position="334"/>
    </location>
    <ligand>
        <name>S-adenosyl-L-methionine</name>
        <dbReference type="ChEBI" id="CHEBI:59789"/>
    </ligand>
</feature>
<dbReference type="PRINTS" id="PR02008">
    <property type="entry name" value="RCMTFAMILY"/>
</dbReference>
<evidence type="ECO:0000256" key="3">
    <source>
        <dbReference type="ARBA" id="ARBA00007494"/>
    </source>
</evidence>
<evidence type="ECO:0000313" key="16">
    <source>
        <dbReference type="EMBL" id="NHO67937.1"/>
    </source>
</evidence>
<evidence type="ECO:0000256" key="11">
    <source>
        <dbReference type="ARBA" id="ARBA00030399"/>
    </source>
</evidence>
<gene>
    <name evidence="16" type="primary">rsmB</name>
    <name evidence="16" type="ORF">G8770_20510</name>
</gene>
<dbReference type="InterPro" id="IPR035926">
    <property type="entry name" value="NusB-like_sf"/>
</dbReference>
<evidence type="ECO:0000256" key="1">
    <source>
        <dbReference type="ARBA" id="ARBA00002724"/>
    </source>
</evidence>
<dbReference type="GO" id="GO:0003723">
    <property type="term" value="F:RNA binding"/>
    <property type="evidence" value="ECO:0007669"/>
    <property type="project" value="UniProtKB-UniRule"/>
</dbReference>
<dbReference type="InterPro" id="IPR001678">
    <property type="entry name" value="MeTrfase_RsmB-F_NOP2_dom"/>
</dbReference>
<dbReference type="InterPro" id="IPR006027">
    <property type="entry name" value="NusB_RsmB_TIM44"/>
</dbReference>
<dbReference type="NCBIfam" id="TIGR00563">
    <property type="entry name" value="rsmB"/>
    <property type="match status" value="1"/>
</dbReference>
<dbReference type="Gene3D" id="3.40.50.150">
    <property type="entry name" value="Vaccinia Virus protein VP39"/>
    <property type="match status" value="1"/>
</dbReference>
<reference evidence="16" key="1">
    <citation type="submission" date="2020-03" db="EMBL/GenBank/DDBJ databases">
        <authorList>
            <person name="Guo F."/>
        </authorList>
    </citation>
    <scope>NUCLEOTIDE SEQUENCE</scope>
    <source>
        <strain evidence="16">JCM 30134</strain>
    </source>
</reference>